<evidence type="ECO:0000256" key="2">
    <source>
        <dbReference type="ARBA" id="ARBA00022490"/>
    </source>
</evidence>
<accession>A0AAD7UCJ2</accession>
<evidence type="ECO:0000256" key="5">
    <source>
        <dbReference type="ARBA" id="ARBA00022840"/>
    </source>
</evidence>
<evidence type="ECO:0000256" key="4">
    <source>
        <dbReference type="ARBA" id="ARBA00022741"/>
    </source>
</evidence>
<dbReference type="GO" id="GO:0003746">
    <property type="term" value="F:translation elongation factor activity"/>
    <property type="evidence" value="ECO:0007669"/>
    <property type="project" value="UniProtKB-KW"/>
</dbReference>
<dbReference type="InterPro" id="IPR050611">
    <property type="entry name" value="ABCF"/>
</dbReference>
<evidence type="ECO:0000256" key="6">
    <source>
        <dbReference type="SAM" id="MobiDB-lite"/>
    </source>
</evidence>
<dbReference type="InterPro" id="IPR003439">
    <property type="entry name" value="ABC_transporter-like_ATP-bd"/>
</dbReference>
<proteinExistence type="predicted"/>
<dbReference type="PROSITE" id="PS00211">
    <property type="entry name" value="ABC_TRANSPORTER_1"/>
    <property type="match status" value="1"/>
</dbReference>
<sequence>MNELPEQIRPGALRVLLNTTLSDAGVEVAVEASAILDYVSNLASNQCVADSFHEFEWNKTCGAYLTAILDESKASEVTKAFMGACEKRVERNEAVLDIPEGEGEILCNVEFKLAYGGKILLNTTHFHVRRGRIYGLLGHNGCGKSTLMRAISSGQLAGFPGAEELMKLRACFVDHDIDGSDANTPTIDFCLQEPILAPLGREKIRQKLLDMEFTEDLLEKPICNLSGGWKMKLALARAVLLNADLLLLDEPTNHLDVQKQAWLCKFLTGPECEHVTTLVVSHDSKFLNKVLTDVIHYENMRLKRYTGNLDAFVEQCPMAKAYFSIHETQMKFTFPVPGPLEGVKSKTKAIIQAKNLSFTYPGAKKPTLVNASVQASQASRIACIGPNGAGKSTLIKVLVGETKPDPGSPEVYRHQNCRIAYVAQHAFHHIEQHLEMSPVEYIQWRFSGGLDKEQQAMEAAQMTDEEKAKLKQVFIVYTKETASELDEAGNETGERRVEFEKMEPLKKGQKPPPDTAVRQIKQLVGRRTRHNEYEYEVKWAMPDGTSIDDSKNLWLPRLVLDASGFFKLMKNVDDRIAAESGNVKPLTTSCIQAHLDNFGLAEEFGTYGKMKNLSGGQKVKCVIGASMWFCPHLVILDEPTNYLDRDSLGALSAAIKDFEGGVLMISHNTEFFSDIAPEVWEVPGDGKVYVSGAEWMEAIRKKELEEAKQKKKSIPSQEEEKFDALGNKIEKKEMASDIDRDAIKKMAKKLKDLKERLKKGDASVEDEILELEDKLERAEAILKKEKEAAKAEKEAQKALSKSADKKTADKKKATGDKKKASTGDKKKSSGTADKKKATPKK</sequence>
<dbReference type="InterPro" id="IPR017871">
    <property type="entry name" value="ABC_transporter-like_CS"/>
</dbReference>
<reference evidence="8" key="1">
    <citation type="submission" date="2023-01" db="EMBL/GenBank/DDBJ databases">
        <title>Metagenome sequencing of chrysophaentin producing Chrysophaeum taylorii.</title>
        <authorList>
            <person name="Davison J."/>
            <person name="Bewley C."/>
        </authorList>
    </citation>
    <scope>NUCLEOTIDE SEQUENCE</scope>
    <source>
        <strain evidence="8">NIES-1699</strain>
    </source>
</reference>
<dbReference type="PANTHER" id="PTHR19211">
    <property type="entry name" value="ATP-BINDING TRANSPORT PROTEIN-RELATED"/>
    <property type="match status" value="1"/>
</dbReference>
<dbReference type="PANTHER" id="PTHR19211:SF127">
    <property type="entry name" value="ABC TRANSPORTER DOMAIN-CONTAINING PROTEIN"/>
    <property type="match status" value="1"/>
</dbReference>
<organism evidence="8 9">
    <name type="scientific">Chrysophaeum taylorii</name>
    <dbReference type="NCBI Taxonomy" id="2483200"/>
    <lineage>
        <taxon>Eukaryota</taxon>
        <taxon>Sar</taxon>
        <taxon>Stramenopiles</taxon>
        <taxon>Ochrophyta</taxon>
        <taxon>Pelagophyceae</taxon>
        <taxon>Pelagomonadales</taxon>
        <taxon>Pelagomonadaceae</taxon>
        <taxon>Chrysophaeum</taxon>
    </lineage>
</organism>
<gene>
    <name evidence="8" type="ORF">CTAYLR_006745</name>
</gene>
<dbReference type="Pfam" id="PF00005">
    <property type="entry name" value="ABC_tran"/>
    <property type="match status" value="3"/>
</dbReference>
<dbReference type="EMBL" id="JAQMWT010000406">
    <property type="protein sequence ID" value="KAJ8601750.1"/>
    <property type="molecule type" value="Genomic_DNA"/>
</dbReference>
<evidence type="ECO:0000313" key="9">
    <source>
        <dbReference type="Proteomes" id="UP001230188"/>
    </source>
</evidence>
<evidence type="ECO:0000259" key="7">
    <source>
        <dbReference type="PROSITE" id="PS50893"/>
    </source>
</evidence>
<keyword evidence="4" id="KW-0547">Nucleotide-binding</keyword>
<evidence type="ECO:0000256" key="1">
    <source>
        <dbReference type="ARBA" id="ARBA00004496"/>
    </source>
</evidence>
<dbReference type="GO" id="GO:0005737">
    <property type="term" value="C:cytoplasm"/>
    <property type="evidence" value="ECO:0007669"/>
    <property type="project" value="UniProtKB-SubCell"/>
</dbReference>
<dbReference type="PROSITE" id="PS50893">
    <property type="entry name" value="ABC_TRANSPORTER_2"/>
    <property type="match status" value="2"/>
</dbReference>
<dbReference type="GO" id="GO:0016887">
    <property type="term" value="F:ATP hydrolysis activity"/>
    <property type="evidence" value="ECO:0007669"/>
    <property type="project" value="InterPro"/>
</dbReference>
<keyword evidence="2" id="KW-0963">Cytoplasm</keyword>
<comment type="caution">
    <text evidence="8">The sequence shown here is derived from an EMBL/GenBank/DDBJ whole genome shotgun (WGS) entry which is preliminary data.</text>
</comment>
<keyword evidence="9" id="KW-1185">Reference proteome</keyword>
<keyword evidence="5" id="KW-0067">ATP-binding</keyword>
<dbReference type="InterPro" id="IPR027417">
    <property type="entry name" value="P-loop_NTPase"/>
</dbReference>
<name>A0AAD7UCJ2_9STRA</name>
<dbReference type="InterPro" id="IPR047038">
    <property type="entry name" value="eEF3_chromodomain-like_sf"/>
</dbReference>
<dbReference type="Proteomes" id="UP001230188">
    <property type="component" value="Unassembled WGS sequence"/>
</dbReference>
<dbReference type="AlphaFoldDB" id="A0AAD7UCJ2"/>
<feature type="region of interest" description="Disordered" evidence="6">
    <location>
        <begin position="786"/>
        <end position="841"/>
    </location>
</feature>
<feature type="domain" description="ABC transporter" evidence="7">
    <location>
        <begin position="351"/>
        <end position="710"/>
    </location>
</feature>
<evidence type="ECO:0000313" key="8">
    <source>
        <dbReference type="EMBL" id="KAJ8601750.1"/>
    </source>
</evidence>
<feature type="domain" description="ABC transporter" evidence="7">
    <location>
        <begin position="104"/>
        <end position="325"/>
    </location>
</feature>
<dbReference type="Gene3D" id="2.40.50.990">
    <property type="match status" value="1"/>
</dbReference>
<dbReference type="InterPro" id="IPR003593">
    <property type="entry name" value="AAA+_ATPase"/>
</dbReference>
<protein>
    <recommendedName>
        <fullName evidence="7">ABC transporter domain-containing protein</fullName>
    </recommendedName>
</protein>
<keyword evidence="3" id="KW-0677">Repeat</keyword>
<evidence type="ECO:0000256" key="3">
    <source>
        <dbReference type="ARBA" id="ARBA00022737"/>
    </source>
</evidence>
<dbReference type="Gene3D" id="3.40.50.300">
    <property type="entry name" value="P-loop containing nucleotide triphosphate hydrolases"/>
    <property type="match status" value="2"/>
</dbReference>
<dbReference type="GO" id="GO:0005524">
    <property type="term" value="F:ATP binding"/>
    <property type="evidence" value="ECO:0007669"/>
    <property type="project" value="UniProtKB-KW"/>
</dbReference>
<dbReference type="SMART" id="SM00382">
    <property type="entry name" value="AAA"/>
    <property type="match status" value="2"/>
</dbReference>
<comment type="subcellular location">
    <subcellularLocation>
        <location evidence="1">Cytoplasm</location>
    </subcellularLocation>
</comment>
<dbReference type="SUPFAM" id="SSF52540">
    <property type="entry name" value="P-loop containing nucleoside triphosphate hydrolases"/>
    <property type="match status" value="2"/>
</dbReference>